<dbReference type="Proteomes" id="UP000054560">
    <property type="component" value="Unassembled WGS sequence"/>
</dbReference>
<keyword evidence="3" id="KW-1185">Reference proteome</keyword>
<dbReference type="AlphaFoldDB" id="A0A0L0G8P0"/>
<gene>
    <name evidence="2" type="ORF">SARC_02433</name>
</gene>
<organism evidence="2 3">
    <name type="scientific">Sphaeroforma arctica JP610</name>
    <dbReference type="NCBI Taxonomy" id="667725"/>
    <lineage>
        <taxon>Eukaryota</taxon>
        <taxon>Ichthyosporea</taxon>
        <taxon>Ichthyophonida</taxon>
        <taxon>Sphaeroforma</taxon>
    </lineage>
</organism>
<dbReference type="EMBL" id="KQ241705">
    <property type="protein sequence ID" value="KNC85375.1"/>
    <property type="molecule type" value="Genomic_DNA"/>
</dbReference>
<name>A0A0L0G8P0_9EUKA</name>
<accession>A0A0L0G8P0</accession>
<proteinExistence type="predicted"/>
<dbReference type="GeneID" id="25902937"/>
<feature type="region of interest" description="Disordered" evidence="1">
    <location>
        <begin position="46"/>
        <end position="129"/>
    </location>
</feature>
<feature type="compositionally biased region" description="Basic and acidic residues" evidence="1">
    <location>
        <begin position="86"/>
        <end position="97"/>
    </location>
</feature>
<evidence type="ECO:0000256" key="1">
    <source>
        <dbReference type="SAM" id="MobiDB-lite"/>
    </source>
</evidence>
<reference evidence="2 3" key="1">
    <citation type="submission" date="2011-02" db="EMBL/GenBank/DDBJ databases">
        <title>The Genome Sequence of Sphaeroforma arctica JP610.</title>
        <authorList>
            <consortium name="The Broad Institute Genome Sequencing Platform"/>
            <person name="Russ C."/>
            <person name="Cuomo C."/>
            <person name="Young S.K."/>
            <person name="Zeng Q."/>
            <person name="Gargeya S."/>
            <person name="Alvarado L."/>
            <person name="Berlin A."/>
            <person name="Chapman S.B."/>
            <person name="Chen Z."/>
            <person name="Freedman E."/>
            <person name="Gellesch M."/>
            <person name="Goldberg J."/>
            <person name="Griggs A."/>
            <person name="Gujja S."/>
            <person name="Heilman E."/>
            <person name="Heiman D."/>
            <person name="Howarth C."/>
            <person name="Mehta T."/>
            <person name="Neiman D."/>
            <person name="Pearson M."/>
            <person name="Roberts A."/>
            <person name="Saif S."/>
            <person name="Shea T."/>
            <person name="Shenoy N."/>
            <person name="Sisk P."/>
            <person name="Stolte C."/>
            <person name="Sykes S."/>
            <person name="White J."/>
            <person name="Yandava C."/>
            <person name="Burger G."/>
            <person name="Gray M.W."/>
            <person name="Holland P.W.H."/>
            <person name="King N."/>
            <person name="Lang F.B.F."/>
            <person name="Roger A.J."/>
            <person name="Ruiz-Trillo I."/>
            <person name="Haas B."/>
            <person name="Nusbaum C."/>
            <person name="Birren B."/>
        </authorList>
    </citation>
    <scope>NUCLEOTIDE SEQUENCE [LARGE SCALE GENOMIC DNA]</scope>
    <source>
        <strain evidence="2 3">JP610</strain>
    </source>
</reference>
<feature type="compositionally biased region" description="Basic and acidic residues" evidence="1">
    <location>
        <begin position="107"/>
        <end position="129"/>
    </location>
</feature>
<protein>
    <submittedName>
        <fullName evidence="2">Uncharacterized protein</fullName>
    </submittedName>
</protein>
<dbReference type="RefSeq" id="XP_014159277.1">
    <property type="nucleotide sequence ID" value="XM_014303802.1"/>
</dbReference>
<evidence type="ECO:0000313" key="3">
    <source>
        <dbReference type="Proteomes" id="UP000054560"/>
    </source>
</evidence>
<sequence length="254" mass="29295">MLNEMSQYVTTSIITRWTLYYSHVSLLEAANEANGLGRPMDLPIPPAPQPFHQQTKHQEVVTRRGVSRRRGNCGHQELNTGNATRLDQDTIREADQGRRRRTSRTQQQEEKSDQESESETRRRSSTDNWNRRETFVEHYIKLTEANRPYVNAMRPARASGRVRGGNTQDLREIFLSQRVSRHPVEFAVNRPQPTTRAADEEKALFAYKQEDDRKQILLDNHPLADTLLPDLGLVRRYLSSLESMTAQKCPTGEP</sequence>
<evidence type="ECO:0000313" key="2">
    <source>
        <dbReference type="EMBL" id="KNC85375.1"/>
    </source>
</evidence>